<evidence type="ECO:0000313" key="19">
    <source>
        <dbReference type="EMBL" id="QEE17422.1"/>
    </source>
</evidence>
<dbReference type="InterPro" id="IPR001943">
    <property type="entry name" value="UVR_dom"/>
</dbReference>
<dbReference type="AlphaFoldDB" id="A0A5B9DEA0"/>
<dbReference type="PANTHER" id="PTHR24029">
    <property type="entry name" value="UVRABC SYSTEM PROTEIN B"/>
    <property type="match status" value="1"/>
</dbReference>
<dbReference type="PROSITE" id="PS50151">
    <property type="entry name" value="UVR"/>
    <property type="match status" value="1"/>
</dbReference>
<evidence type="ECO:0000256" key="9">
    <source>
        <dbReference type="ARBA" id="ARBA00023204"/>
    </source>
</evidence>
<keyword evidence="8 12" id="KW-0267">Excision nuclease</keyword>
<dbReference type="EMBL" id="CP042905">
    <property type="protein sequence ID" value="QEE17422.1"/>
    <property type="molecule type" value="Genomic_DNA"/>
</dbReference>
<feature type="domain" description="Helicase ATP-binding" evidence="17">
    <location>
        <begin position="35"/>
        <end position="182"/>
    </location>
</feature>
<feature type="region of interest" description="Disordered" evidence="15">
    <location>
        <begin position="715"/>
        <end position="736"/>
    </location>
</feature>
<comment type="subcellular location">
    <subcellularLocation>
        <location evidence="1 12 13">Cytoplasm</location>
    </subcellularLocation>
</comment>
<dbReference type="GO" id="GO:0009380">
    <property type="term" value="C:excinuclease repair complex"/>
    <property type="evidence" value="ECO:0007669"/>
    <property type="project" value="InterPro"/>
</dbReference>
<dbReference type="SMART" id="SM00487">
    <property type="entry name" value="DEXDc"/>
    <property type="match status" value="1"/>
</dbReference>
<evidence type="ECO:0000259" key="18">
    <source>
        <dbReference type="PROSITE" id="PS51194"/>
    </source>
</evidence>
<accession>A0A5B9DEA0</accession>
<evidence type="ECO:0000256" key="6">
    <source>
        <dbReference type="ARBA" id="ARBA00022769"/>
    </source>
</evidence>
<feature type="compositionally biased region" description="Basic residues" evidence="15">
    <location>
        <begin position="723"/>
        <end position="736"/>
    </location>
</feature>
<dbReference type="GO" id="GO:0009432">
    <property type="term" value="P:SOS response"/>
    <property type="evidence" value="ECO:0007669"/>
    <property type="project" value="UniProtKB-UniRule"/>
</dbReference>
<dbReference type="GO" id="GO:0003677">
    <property type="term" value="F:DNA binding"/>
    <property type="evidence" value="ECO:0007669"/>
    <property type="project" value="UniProtKB-UniRule"/>
</dbReference>
<feature type="domain" description="Helicase C-terminal" evidence="18">
    <location>
        <begin position="439"/>
        <end position="601"/>
    </location>
</feature>
<dbReference type="NCBIfam" id="NF003673">
    <property type="entry name" value="PRK05298.1"/>
    <property type="match status" value="1"/>
</dbReference>
<dbReference type="NCBIfam" id="TIGR00631">
    <property type="entry name" value="uvrb"/>
    <property type="match status" value="1"/>
</dbReference>
<evidence type="ECO:0000256" key="15">
    <source>
        <dbReference type="SAM" id="MobiDB-lite"/>
    </source>
</evidence>
<feature type="binding site" evidence="12">
    <location>
        <begin position="48"/>
        <end position="55"/>
    </location>
    <ligand>
        <name>ATP</name>
        <dbReference type="ChEBI" id="CHEBI:30616"/>
    </ligand>
</feature>
<name>A0A5B9DEA0_9ARCH</name>
<evidence type="ECO:0000259" key="17">
    <source>
        <dbReference type="PROSITE" id="PS51192"/>
    </source>
</evidence>
<dbReference type="PANTHER" id="PTHR24029:SF0">
    <property type="entry name" value="UVRABC SYSTEM PROTEIN B"/>
    <property type="match status" value="1"/>
</dbReference>
<comment type="domain">
    <text evidence="12">The beta-hairpin motif is involved in DNA binding.</text>
</comment>
<keyword evidence="12 13" id="KW-0742">SOS response</keyword>
<keyword evidence="4 12" id="KW-0547">Nucleotide-binding</keyword>
<evidence type="ECO:0000256" key="13">
    <source>
        <dbReference type="RuleBase" id="RU003587"/>
    </source>
</evidence>
<dbReference type="Pfam" id="PF04851">
    <property type="entry name" value="ResIII"/>
    <property type="match status" value="1"/>
</dbReference>
<dbReference type="SUPFAM" id="SSF46600">
    <property type="entry name" value="C-terminal UvrC-binding domain of UvrB"/>
    <property type="match status" value="1"/>
</dbReference>
<feature type="domain" description="UVR" evidence="16">
    <location>
        <begin position="634"/>
        <end position="669"/>
    </location>
</feature>
<keyword evidence="3 12" id="KW-0963">Cytoplasm</keyword>
<dbReference type="Gene3D" id="4.10.860.10">
    <property type="entry name" value="UVR domain"/>
    <property type="match status" value="1"/>
</dbReference>
<dbReference type="GO" id="GO:0009381">
    <property type="term" value="F:excinuclease ABC activity"/>
    <property type="evidence" value="ECO:0007669"/>
    <property type="project" value="UniProtKB-UniRule"/>
</dbReference>
<feature type="coiled-coil region" evidence="14">
    <location>
        <begin position="630"/>
        <end position="679"/>
    </location>
</feature>
<reference evidence="19" key="1">
    <citation type="journal article" date="2020" name="Nature">
        <title>Isolation of an archaeon at the prokaryote-eukaryote interface.</title>
        <authorList>
            <person name="Imachi H."/>
            <person name="Nobu M.K."/>
            <person name="Nakahara N."/>
            <person name="Morono Y."/>
            <person name="Ogawara M."/>
            <person name="Takaki Y."/>
            <person name="Takano Y."/>
            <person name="Uematsu K."/>
            <person name="Ikuta T."/>
            <person name="Ito M."/>
            <person name="Matsui Y."/>
            <person name="Miyazaki M."/>
            <person name="Murata K."/>
            <person name="Saito Y."/>
            <person name="Sakai S."/>
            <person name="Song C."/>
            <person name="Tasumi E."/>
            <person name="Yamanaka Y."/>
            <person name="Yamaguchi T."/>
            <person name="Kamagata Y."/>
            <person name="Tamaki H."/>
            <person name="Takai K."/>
        </authorList>
    </citation>
    <scope>NUCLEOTIDE SEQUENCE [LARGE SCALE GENOMIC DNA]</scope>
    <source>
        <strain evidence="19">MK-D1</strain>
    </source>
</reference>
<dbReference type="InterPro" id="IPR024759">
    <property type="entry name" value="UvrB_YAD/RRR_dom"/>
</dbReference>
<dbReference type="Gene3D" id="3.40.50.300">
    <property type="entry name" value="P-loop containing nucleotide triphosphate hydrolases"/>
    <property type="match status" value="3"/>
</dbReference>
<dbReference type="InterPro" id="IPR036876">
    <property type="entry name" value="UVR_dom_sf"/>
</dbReference>
<keyword evidence="5 12" id="KW-0227">DNA damage</keyword>
<evidence type="ECO:0000259" key="16">
    <source>
        <dbReference type="PROSITE" id="PS50151"/>
    </source>
</evidence>
<dbReference type="CDD" id="cd17916">
    <property type="entry name" value="DEXHc_UvrB"/>
    <property type="match status" value="1"/>
</dbReference>
<dbReference type="InterPro" id="IPR004807">
    <property type="entry name" value="UvrB"/>
</dbReference>
<protein>
    <recommendedName>
        <fullName evidence="11 12">UvrABC system protein B</fullName>
        <shortName evidence="12">Protein UvrB</shortName>
    </recommendedName>
    <alternativeName>
        <fullName evidence="12">Excinuclease ABC subunit B</fullName>
    </alternativeName>
</protein>
<keyword evidence="14" id="KW-0175">Coiled coil</keyword>
<dbReference type="CDD" id="cd18790">
    <property type="entry name" value="SF2_C_UvrB"/>
    <property type="match status" value="1"/>
</dbReference>
<comment type="function">
    <text evidence="12">The UvrABC repair system catalyzes the recognition and processing of DNA lesions. A damage recognition complex composed of 2 UvrA and 2 UvrB subunits scans DNA for abnormalities. Upon binding of the UvrA(2)B(2) complex to a putative damaged site, the DNA wraps around one UvrB monomer. DNA wrap is dependent on ATP binding by UvrB and probably causes local melting of the DNA helix, facilitating insertion of UvrB beta-hairpin between the DNA strands. Then UvrB probes one DNA strand for the presence of a lesion. If a lesion is found the UvrA subunits dissociate and the UvrB-DNA preincision complex is formed. This complex is subsequently bound by UvrC and the second UvrB is released. If no lesion is found, the DNA wraps around the other UvrB subunit that will check the other stand for damage.</text>
</comment>
<dbReference type="InterPro" id="IPR006935">
    <property type="entry name" value="Helicase/UvrB_N"/>
</dbReference>
<sequence length="736" mass="85133">MIIIIGGIFIKFKLVSDYEPKGDQPNAIKELVDGIRKGQGKEFQTLLGATGTGKTYTIANVISQVNLPTLVMAPNKLLAAQLYQEFKDFFPENSVHYYISYFDYYQPEAYLPAKGMYIEKDSSVNEEIMKYRLASTYALMTRQDVIVVASVSCIYGIGNPKEWAQKSLLIEKGMEIDRRTLMKKLISINYKRNDVDFSRGKIRVRGDVVDIFPGYFDVYYRVTLFGDEIEDIFEMNPITNEKIHEFDNLKIFPTSEYVTIEELKEKIIREVFEELEDRLEYFKSNKQWAEAQRLEERVNYDMEMIREMGYCSGIENYSRFLDQREPGATPACLYDYFPKEFLLVMDESHIGIPQIRGMIKGDQARKKNLVDYGFRLPSALDNRPLMFDEWRKKVSHVICTSATPGPYELKQGNGKWIDQVIRPTGLVDPEVEIRPVEHQIDDLLNEIHVEIKKGNRVLVTTLTKKMAENIADYFKDLGIKIEYLHSDIDTVERMELIRGLRQGNFDVLIGINLLREGLDLPEVGLVAILDGDKAGFLRDTRSLIQTIGRASRNASGRVIIYADRITSSIEAAVKETDRRRAKQLEYNEKHGITPTTIQKRVQESLSEKPDEEEGPSKTFRSVLHAVIEKNENEEDILQHLEISMMEAAKELEFERAALLRDLIKDIKTGKMKIEKLKESISEDQFKIKDQGKKVQQDSQDYSGFQIMGTIEHVSKRDFDRVKPQKKTTKKRKKRRR</sequence>
<dbReference type="Pfam" id="PF02151">
    <property type="entry name" value="UVR"/>
    <property type="match status" value="1"/>
</dbReference>
<comment type="similarity">
    <text evidence="2 12 13">Belongs to the UvrB family.</text>
</comment>
<keyword evidence="7 12" id="KW-0067">ATP-binding</keyword>
<evidence type="ECO:0000256" key="8">
    <source>
        <dbReference type="ARBA" id="ARBA00022881"/>
    </source>
</evidence>
<proteinExistence type="inferred from homology"/>
<dbReference type="PROSITE" id="PS51192">
    <property type="entry name" value="HELICASE_ATP_BIND_1"/>
    <property type="match status" value="1"/>
</dbReference>
<evidence type="ECO:0000256" key="11">
    <source>
        <dbReference type="ARBA" id="ARBA00029504"/>
    </source>
</evidence>
<evidence type="ECO:0000256" key="3">
    <source>
        <dbReference type="ARBA" id="ARBA00022490"/>
    </source>
</evidence>
<dbReference type="SMART" id="SM00490">
    <property type="entry name" value="HELICc"/>
    <property type="match status" value="1"/>
</dbReference>
<feature type="region of interest" description="Disordered" evidence="15">
    <location>
        <begin position="593"/>
        <end position="617"/>
    </location>
</feature>
<dbReference type="InterPro" id="IPR014001">
    <property type="entry name" value="Helicase_ATP-bd"/>
</dbReference>
<evidence type="ECO:0000256" key="12">
    <source>
        <dbReference type="HAMAP-Rule" id="MF_00204"/>
    </source>
</evidence>
<evidence type="ECO:0000256" key="4">
    <source>
        <dbReference type="ARBA" id="ARBA00022741"/>
    </source>
</evidence>
<dbReference type="Pfam" id="PF12344">
    <property type="entry name" value="UvrB"/>
    <property type="match status" value="1"/>
</dbReference>
<evidence type="ECO:0000256" key="5">
    <source>
        <dbReference type="ARBA" id="ARBA00022763"/>
    </source>
</evidence>
<comment type="subunit">
    <text evidence="10 12 13">Forms a heterotetramer with UvrA during the search for lesions. Interacts with UvrC in an incision complex.</text>
</comment>
<evidence type="ECO:0000256" key="1">
    <source>
        <dbReference type="ARBA" id="ARBA00004496"/>
    </source>
</evidence>
<evidence type="ECO:0000256" key="10">
    <source>
        <dbReference type="ARBA" id="ARBA00026033"/>
    </source>
</evidence>
<dbReference type="GO" id="GO:0005737">
    <property type="term" value="C:cytoplasm"/>
    <property type="evidence" value="ECO:0007669"/>
    <property type="project" value="UniProtKB-SubCell"/>
</dbReference>
<dbReference type="Pfam" id="PF00271">
    <property type="entry name" value="Helicase_C"/>
    <property type="match status" value="1"/>
</dbReference>
<dbReference type="GO" id="GO:0006289">
    <property type="term" value="P:nucleotide-excision repair"/>
    <property type="evidence" value="ECO:0007669"/>
    <property type="project" value="UniProtKB-UniRule"/>
</dbReference>
<evidence type="ECO:0000256" key="7">
    <source>
        <dbReference type="ARBA" id="ARBA00022840"/>
    </source>
</evidence>
<evidence type="ECO:0000256" key="2">
    <source>
        <dbReference type="ARBA" id="ARBA00008533"/>
    </source>
</evidence>
<feature type="short sequence motif" description="Beta-hairpin" evidence="12">
    <location>
        <begin position="101"/>
        <end position="124"/>
    </location>
</feature>
<keyword evidence="9 12" id="KW-0234">DNA repair</keyword>
<keyword evidence="6 12" id="KW-0228">DNA excision</keyword>
<dbReference type="InterPro" id="IPR001650">
    <property type="entry name" value="Helicase_C-like"/>
</dbReference>
<dbReference type="InterPro" id="IPR027417">
    <property type="entry name" value="P-loop_NTPase"/>
</dbReference>
<dbReference type="GO" id="GO:0005524">
    <property type="term" value="F:ATP binding"/>
    <property type="evidence" value="ECO:0007669"/>
    <property type="project" value="UniProtKB-UniRule"/>
</dbReference>
<gene>
    <name evidence="12" type="primary">uvrB</name>
    <name evidence="19" type="ORF">DSAG12_03259</name>
</gene>
<organism evidence="19">
    <name type="scientific">Promethearchaeum syntrophicum</name>
    <dbReference type="NCBI Taxonomy" id="2594042"/>
    <lineage>
        <taxon>Archaea</taxon>
        <taxon>Promethearchaeati</taxon>
        <taxon>Promethearchaeota</taxon>
        <taxon>Promethearchaeia</taxon>
        <taxon>Promethearchaeales</taxon>
        <taxon>Promethearchaeaceae</taxon>
        <taxon>Promethearchaeum</taxon>
    </lineage>
</organism>
<dbReference type="GO" id="GO:0120545">
    <property type="term" value="F:nucleic acid conformation isomerase activity"/>
    <property type="evidence" value="ECO:0007669"/>
    <property type="project" value="UniProtKB-ARBA"/>
</dbReference>
<dbReference type="PROSITE" id="PS51194">
    <property type="entry name" value="HELICASE_CTER"/>
    <property type="match status" value="1"/>
</dbReference>
<dbReference type="HAMAP" id="MF_00204">
    <property type="entry name" value="UvrB"/>
    <property type="match status" value="1"/>
</dbReference>
<dbReference type="GO" id="GO:0016887">
    <property type="term" value="F:ATP hydrolysis activity"/>
    <property type="evidence" value="ECO:0007669"/>
    <property type="project" value="InterPro"/>
</dbReference>
<dbReference type="SUPFAM" id="SSF52540">
    <property type="entry name" value="P-loop containing nucleoside triphosphate hydrolases"/>
    <property type="match status" value="2"/>
</dbReference>
<dbReference type="Pfam" id="PF17757">
    <property type="entry name" value="UvrB_inter"/>
    <property type="match status" value="1"/>
</dbReference>
<dbReference type="InterPro" id="IPR041471">
    <property type="entry name" value="UvrB_inter"/>
</dbReference>
<evidence type="ECO:0000256" key="14">
    <source>
        <dbReference type="SAM" id="Coils"/>
    </source>
</evidence>